<dbReference type="KEGG" id="blac:94350314"/>
<protein>
    <submittedName>
        <fullName evidence="1">Uncharacterized protein</fullName>
    </submittedName>
</protein>
<reference evidence="1 2" key="1">
    <citation type="journal article" date="2021" name="Genome Biol.">
        <title>AFLAP: assembly-free linkage analysis pipeline using k-mers from genome sequencing data.</title>
        <authorList>
            <person name="Fletcher K."/>
            <person name="Zhang L."/>
            <person name="Gil J."/>
            <person name="Han R."/>
            <person name="Cavanaugh K."/>
            <person name="Michelmore R."/>
        </authorList>
    </citation>
    <scope>NUCLEOTIDE SEQUENCE [LARGE SCALE GENOMIC DNA]</scope>
    <source>
        <strain evidence="1 2">SF5</strain>
    </source>
</reference>
<dbReference type="AlphaFoldDB" id="A0A976FHH1"/>
<name>A0A976FHH1_BRELC</name>
<evidence type="ECO:0000313" key="2">
    <source>
        <dbReference type="Proteomes" id="UP000294530"/>
    </source>
</evidence>
<organism evidence="1 2">
    <name type="scientific">Bremia lactucae</name>
    <name type="common">Lettuce downy mildew</name>
    <dbReference type="NCBI Taxonomy" id="4779"/>
    <lineage>
        <taxon>Eukaryota</taxon>
        <taxon>Sar</taxon>
        <taxon>Stramenopiles</taxon>
        <taxon>Oomycota</taxon>
        <taxon>Peronosporomycetes</taxon>
        <taxon>Peronosporales</taxon>
        <taxon>Peronosporaceae</taxon>
        <taxon>Bremia</taxon>
    </lineage>
</organism>
<dbReference type="GeneID" id="94350314"/>
<dbReference type="EMBL" id="SHOA02000014">
    <property type="protein sequence ID" value="TDH66713.1"/>
    <property type="molecule type" value="Genomic_DNA"/>
</dbReference>
<keyword evidence="2" id="KW-1185">Reference proteome</keyword>
<evidence type="ECO:0000313" key="1">
    <source>
        <dbReference type="EMBL" id="TDH66713.1"/>
    </source>
</evidence>
<gene>
    <name evidence="1" type="ORF">CCR75_006575</name>
</gene>
<accession>A0A976FHH1</accession>
<dbReference type="Proteomes" id="UP000294530">
    <property type="component" value="Unassembled WGS sequence"/>
</dbReference>
<sequence length="89" mass="9492">MVNEYNDVIVAAGAIAVASGDQINIKGSGLRAKLLIPELLMETAFEFRLPDKDLIFDTHMYIKAGNMAIKSESSPGLIPRSGVACGPKT</sequence>
<proteinExistence type="predicted"/>
<dbReference type="RefSeq" id="XP_067816212.1">
    <property type="nucleotide sequence ID" value="XM_067964643.1"/>
</dbReference>
<comment type="caution">
    <text evidence="1">The sequence shown here is derived from an EMBL/GenBank/DDBJ whole genome shotgun (WGS) entry which is preliminary data.</text>
</comment>